<comment type="catalytic activity">
    <reaction evidence="7 8">
        <text>4 porphobilinogen + H2O = hydroxymethylbilane + 4 NH4(+)</text>
        <dbReference type="Rhea" id="RHEA:13185"/>
        <dbReference type="ChEBI" id="CHEBI:15377"/>
        <dbReference type="ChEBI" id="CHEBI:28938"/>
        <dbReference type="ChEBI" id="CHEBI:57845"/>
        <dbReference type="ChEBI" id="CHEBI:58126"/>
        <dbReference type="EC" id="2.5.1.61"/>
    </reaction>
</comment>
<evidence type="ECO:0000256" key="6">
    <source>
        <dbReference type="ARBA" id="ARBA00023244"/>
    </source>
</evidence>
<dbReference type="PIRSF" id="PIRSF001438">
    <property type="entry name" value="4pyrrol_synth_OHMeBilane_synth"/>
    <property type="match status" value="1"/>
</dbReference>
<dbReference type="EC" id="2.5.1.61" evidence="8"/>
<dbReference type="GO" id="GO:0004418">
    <property type="term" value="F:hydroxymethylbilane synthase activity"/>
    <property type="evidence" value="ECO:0007669"/>
    <property type="project" value="UniProtKB-UniRule"/>
</dbReference>
<dbReference type="EMBL" id="DQVE01000022">
    <property type="protein sequence ID" value="HIP98174.1"/>
    <property type="molecule type" value="Genomic_DNA"/>
</dbReference>
<dbReference type="InterPro" id="IPR036803">
    <property type="entry name" value="Porphobilinogen_deaminase_C_sf"/>
</dbReference>
<comment type="similarity">
    <text evidence="3 8">Belongs to the HMBS family.</text>
</comment>
<name>A0A9D0YPF2_AQUAO</name>
<dbReference type="SUPFAM" id="SSF54782">
    <property type="entry name" value="Porphobilinogen deaminase (hydroxymethylbilane synthase), C-terminal domain"/>
    <property type="match status" value="1"/>
</dbReference>
<dbReference type="Proteomes" id="UP000606463">
    <property type="component" value="Unassembled WGS sequence"/>
</dbReference>
<dbReference type="PANTHER" id="PTHR11557">
    <property type="entry name" value="PORPHOBILINOGEN DEAMINASE"/>
    <property type="match status" value="1"/>
</dbReference>
<comment type="caution">
    <text evidence="11">The sequence shown here is derived from an EMBL/GenBank/DDBJ whole genome shotgun (WGS) entry which is preliminary data.</text>
</comment>
<dbReference type="CDD" id="cd13646">
    <property type="entry name" value="PBP2_EcHMBS_like"/>
    <property type="match status" value="1"/>
</dbReference>
<dbReference type="GO" id="GO:0005737">
    <property type="term" value="C:cytoplasm"/>
    <property type="evidence" value="ECO:0007669"/>
    <property type="project" value="UniProtKB-UniRule"/>
</dbReference>
<dbReference type="PRINTS" id="PR00151">
    <property type="entry name" value="PORPHBDMNASE"/>
</dbReference>
<dbReference type="FunFam" id="3.40.190.10:FF:000005">
    <property type="entry name" value="Porphobilinogen deaminase"/>
    <property type="match status" value="1"/>
</dbReference>
<evidence type="ECO:0000256" key="8">
    <source>
        <dbReference type="HAMAP-Rule" id="MF_00260"/>
    </source>
</evidence>
<dbReference type="InterPro" id="IPR022418">
    <property type="entry name" value="Porphobilinogen_deaminase_C"/>
</dbReference>
<evidence type="ECO:0000313" key="11">
    <source>
        <dbReference type="EMBL" id="HIP98174.1"/>
    </source>
</evidence>
<feature type="domain" description="Porphobilinogen deaminase C-terminal" evidence="10">
    <location>
        <begin position="225"/>
        <end position="294"/>
    </location>
</feature>
<comment type="subunit">
    <text evidence="4 8">Monomer.</text>
</comment>
<gene>
    <name evidence="8 11" type="primary">hemC</name>
    <name evidence="11" type="ORF">EYH37_02250</name>
</gene>
<dbReference type="FunFam" id="3.40.190.10:FF:000004">
    <property type="entry name" value="Porphobilinogen deaminase"/>
    <property type="match status" value="1"/>
</dbReference>
<dbReference type="NCBIfam" id="TIGR00212">
    <property type="entry name" value="hemC"/>
    <property type="match status" value="1"/>
</dbReference>
<feature type="modified residue" description="S-(dipyrrolylmethanemethyl)cysteine" evidence="8">
    <location>
        <position position="240"/>
    </location>
</feature>
<evidence type="ECO:0000256" key="4">
    <source>
        <dbReference type="ARBA" id="ARBA00011245"/>
    </source>
</evidence>
<evidence type="ECO:0000259" key="9">
    <source>
        <dbReference type="Pfam" id="PF01379"/>
    </source>
</evidence>
<comment type="cofactor">
    <cofactor evidence="8">
        <name>dipyrromethane</name>
        <dbReference type="ChEBI" id="CHEBI:60342"/>
    </cofactor>
    <text evidence="8">Binds 1 dipyrromethane group covalently.</text>
</comment>
<proteinExistence type="inferred from homology"/>
<dbReference type="GO" id="GO:0006782">
    <property type="term" value="P:protoporphyrinogen IX biosynthetic process"/>
    <property type="evidence" value="ECO:0007669"/>
    <property type="project" value="UniProtKB-UniRule"/>
</dbReference>
<organism evidence="11 12">
    <name type="scientific">Aquifex aeolicus</name>
    <dbReference type="NCBI Taxonomy" id="63363"/>
    <lineage>
        <taxon>Bacteria</taxon>
        <taxon>Pseudomonadati</taxon>
        <taxon>Aquificota</taxon>
        <taxon>Aquificia</taxon>
        <taxon>Aquificales</taxon>
        <taxon>Aquificaceae</taxon>
        <taxon>Aquifex</taxon>
    </lineage>
</organism>
<dbReference type="PANTHER" id="PTHR11557:SF0">
    <property type="entry name" value="PORPHOBILINOGEN DEAMINASE"/>
    <property type="match status" value="1"/>
</dbReference>
<dbReference type="SUPFAM" id="SSF53850">
    <property type="entry name" value="Periplasmic binding protein-like II"/>
    <property type="match status" value="1"/>
</dbReference>
<comment type="function">
    <text evidence="1 8">Tetrapolymerization of the monopyrrole PBG into the hydroxymethylbilane pre-uroporphyrinogen in several discrete steps.</text>
</comment>
<feature type="domain" description="Porphobilinogen deaminase N-terminal" evidence="9">
    <location>
        <begin position="5"/>
        <end position="210"/>
    </location>
</feature>
<evidence type="ECO:0000256" key="2">
    <source>
        <dbReference type="ARBA" id="ARBA00004735"/>
    </source>
</evidence>
<evidence type="ECO:0000313" key="12">
    <source>
        <dbReference type="Proteomes" id="UP000606463"/>
    </source>
</evidence>
<evidence type="ECO:0000256" key="1">
    <source>
        <dbReference type="ARBA" id="ARBA00002869"/>
    </source>
</evidence>
<sequence>MQKKLRVGTRKSKLAMWQTRYVVHLIRLFDPSLEIEIVPITTKGDRILDLPLPKVGDKGLFTKEIEKELLEKNIDLAVHSLKDLPTDLPAGLTIAAYSQRDYPFDALISRNGKRLKELPSGAVIGTSSLRRKVQVKKIHPDLEVKDIRGNVDTRLKKLEEGLYDAIILAQSSLERLGLGDKIGEVLDYFIPAVGQGIIAVETREDDTELIEFLRESVNEPSSEAEALAEREFLKTLGGGCQVPIGALAVVNYDGSMSIEGFVSDPRGERFLKAKLEGHALQAIELGKKLAQRLLQMGGDKIL</sequence>
<dbReference type="InterPro" id="IPR022419">
    <property type="entry name" value="Porphobilin_deaminase_cofac_BS"/>
</dbReference>
<dbReference type="Pfam" id="PF01379">
    <property type="entry name" value="Porphobil_deam"/>
    <property type="match status" value="1"/>
</dbReference>
<evidence type="ECO:0000256" key="5">
    <source>
        <dbReference type="ARBA" id="ARBA00022679"/>
    </source>
</evidence>
<evidence type="ECO:0000256" key="7">
    <source>
        <dbReference type="ARBA" id="ARBA00048169"/>
    </source>
</evidence>
<dbReference type="InterPro" id="IPR000860">
    <property type="entry name" value="HemC"/>
</dbReference>
<dbReference type="HAMAP" id="MF_00260">
    <property type="entry name" value="Porphobil_deam"/>
    <property type="match status" value="1"/>
</dbReference>
<dbReference type="Pfam" id="PF03900">
    <property type="entry name" value="Porphobil_deamC"/>
    <property type="match status" value="1"/>
</dbReference>
<comment type="pathway">
    <text evidence="2">Porphyrin-containing compound metabolism; protoporphyrin-IX biosynthesis; coproporphyrinogen-III from 5-aminolevulinate: step 2/4.</text>
</comment>
<reference evidence="11" key="1">
    <citation type="journal article" date="2020" name="ISME J.">
        <title>Gammaproteobacteria mediating utilization of methyl-, sulfur- and petroleum organic compounds in deep ocean hydrothermal plumes.</title>
        <authorList>
            <person name="Zhou Z."/>
            <person name="Liu Y."/>
            <person name="Pan J."/>
            <person name="Cron B.R."/>
            <person name="Toner B.M."/>
            <person name="Anantharaman K."/>
            <person name="Breier J.A."/>
            <person name="Dick G.J."/>
            <person name="Li M."/>
        </authorList>
    </citation>
    <scope>NUCLEOTIDE SEQUENCE</scope>
    <source>
        <strain evidence="11">SZUA-1501</strain>
    </source>
</reference>
<dbReference type="PROSITE" id="PS00533">
    <property type="entry name" value="PORPHOBILINOGEN_DEAM"/>
    <property type="match status" value="1"/>
</dbReference>
<dbReference type="Gene3D" id="3.30.160.40">
    <property type="entry name" value="Porphobilinogen deaminase, C-terminal domain"/>
    <property type="match status" value="1"/>
</dbReference>
<keyword evidence="5 8" id="KW-0808">Transferase</keyword>
<dbReference type="Gene3D" id="3.40.190.10">
    <property type="entry name" value="Periplasmic binding protein-like II"/>
    <property type="match status" value="2"/>
</dbReference>
<evidence type="ECO:0000256" key="3">
    <source>
        <dbReference type="ARBA" id="ARBA00005638"/>
    </source>
</evidence>
<protein>
    <recommendedName>
        <fullName evidence="8">Porphobilinogen deaminase</fullName>
        <shortName evidence="8">PBG</shortName>
        <ecNumber evidence="8">2.5.1.61</ecNumber>
    </recommendedName>
    <alternativeName>
        <fullName evidence="8">Hydroxymethylbilane synthase</fullName>
        <shortName evidence="8">HMBS</shortName>
    </alternativeName>
    <alternativeName>
        <fullName evidence="8">Pre-uroporphyrinogen synthase</fullName>
    </alternativeName>
</protein>
<keyword evidence="6 8" id="KW-0627">Porphyrin biosynthesis</keyword>
<comment type="miscellaneous">
    <text evidence="8">The porphobilinogen subunits are added to the dipyrromethane group.</text>
</comment>
<dbReference type="InterPro" id="IPR022417">
    <property type="entry name" value="Porphobilin_deaminase_N"/>
</dbReference>
<evidence type="ECO:0000259" key="10">
    <source>
        <dbReference type="Pfam" id="PF03900"/>
    </source>
</evidence>
<dbReference type="AlphaFoldDB" id="A0A9D0YPF2"/>
<accession>A0A9D0YPF2</accession>